<name>A0AAW1TKZ1_9CHLO</name>
<sequence length="936" mass="101083">MPEILGLFDDRDGYNCHNVSPGYLSKIVLDSADCVELAQCAKDRMAAVTAEVVCTDISFKATAGTTDAEGNRCAVGTMAFMNDKVEIMGLYSLPDLSATTQERLATILNERNIRLTKKAIRFLYRDDIGAACGANFMKAKIGLEKDLQDPFHLLQRIGRSLPDGHPLKANHMDEDAMRIANRAAVHSEQEIEAMLQELRTTRCIPRPEDVIPAMRRVIDEFKDCFDTNLQSLLLTPAAMKTIQLQMQLVADGHLSDPMPMWEMVTRRCGNQLYIFITKRGTEKLEGFHKHLKEAFAFGGNFSADMASRRGLLMIGRWNSKRAVANRGLPFHGTHDLRAIERLNDVCHQAGWPSWDPLCEKAPPTSEGFFFDYVPQEAAPHLLQALQAAAGPAHSHPSPEYVEGGDDRLVELIAGLELSPSPSVPEERGSPLQATGAGQIQSFGGLQQRMQFGSQVGHGVSHSAGISPLLSIMPRAQAVGRHASIGIFLPSDIPSGPLESGDNPLTSAIIHAGPEQAVTAGPSTAVSPIVERAKKKYRRCTPLFRNDGTDYLNDEELAAKRAQDAERAEESELIVNWRDHPSSSAPLSQPSASMHPLGLPLQSTAALPGHIGRQTLPVHPAGAISSQRESMFYGQQQQWQPFLPTLQQERSQLHQPQQSSAGLEGMLAQPQQSAGRPDQRATRLDPQQVASTIDLDSGVLNDDADDLYGISEDAIPSSEPRRNAKTFPSAPLYPESTLPEMSLPPHAQSSHSPHPAYASGMAAMQAPGPSAYDIPGPSPAEPAGPSAPHVQDLPSGPGPSYQVPAPAGPSSAAPPMHDNQAAGNQPVAAHFTPIFAQPIPPAAILNAPAKPAGRGAPPGRGKNCNDCWAYDCEQVFTANDNKCDPHAVPRVPLKGGHNCPHPGHFKKVQDENHPLRIIMNRAIKPSGSANRARHKAA</sequence>
<dbReference type="AlphaFoldDB" id="A0AAW1TKZ1"/>
<feature type="compositionally biased region" description="Low complexity" evidence="1">
    <location>
        <begin position="743"/>
        <end position="758"/>
    </location>
</feature>
<keyword evidence="3" id="KW-1185">Reference proteome</keyword>
<organism evidence="2 3">
    <name type="scientific">Apatococcus fuscideae</name>
    <dbReference type="NCBI Taxonomy" id="2026836"/>
    <lineage>
        <taxon>Eukaryota</taxon>
        <taxon>Viridiplantae</taxon>
        <taxon>Chlorophyta</taxon>
        <taxon>core chlorophytes</taxon>
        <taxon>Trebouxiophyceae</taxon>
        <taxon>Chlorellales</taxon>
        <taxon>Chlorellaceae</taxon>
        <taxon>Apatococcus</taxon>
    </lineage>
</organism>
<feature type="region of interest" description="Disordered" evidence="1">
    <location>
        <begin position="709"/>
        <end position="822"/>
    </location>
</feature>
<protein>
    <submittedName>
        <fullName evidence="2">Uncharacterized protein</fullName>
    </submittedName>
</protein>
<gene>
    <name evidence="2" type="ORF">WJX84_000899</name>
</gene>
<accession>A0AAW1TKZ1</accession>
<evidence type="ECO:0000313" key="2">
    <source>
        <dbReference type="EMBL" id="KAK9868771.1"/>
    </source>
</evidence>
<feature type="compositionally biased region" description="Polar residues" evidence="1">
    <location>
        <begin position="647"/>
        <end position="660"/>
    </location>
</feature>
<dbReference type="EMBL" id="JALJOV010000012">
    <property type="protein sequence ID" value="KAK9868771.1"/>
    <property type="molecule type" value="Genomic_DNA"/>
</dbReference>
<evidence type="ECO:0000256" key="1">
    <source>
        <dbReference type="SAM" id="MobiDB-lite"/>
    </source>
</evidence>
<dbReference type="Proteomes" id="UP001485043">
    <property type="component" value="Unassembled WGS sequence"/>
</dbReference>
<feature type="region of interest" description="Disordered" evidence="1">
    <location>
        <begin position="647"/>
        <end position="684"/>
    </location>
</feature>
<reference evidence="2 3" key="1">
    <citation type="journal article" date="2024" name="Nat. Commun.">
        <title>Phylogenomics reveals the evolutionary origins of lichenization in chlorophyte algae.</title>
        <authorList>
            <person name="Puginier C."/>
            <person name="Libourel C."/>
            <person name="Otte J."/>
            <person name="Skaloud P."/>
            <person name="Haon M."/>
            <person name="Grisel S."/>
            <person name="Petersen M."/>
            <person name="Berrin J.G."/>
            <person name="Delaux P.M."/>
            <person name="Dal Grande F."/>
            <person name="Keller J."/>
        </authorList>
    </citation>
    <scope>NUCLEOTIDE SEQUENCE [LARGE SCALE GENOMIC DNA]</scope>
    <source>
        <strain evidence="2 3">SAG 2523</strain>
    </source>
</reference>
<feature type="compositionally biased region" description="Low complexity" evidence="1">
    <location>
        <begin position="803"/>
        <end position="814"/>
    </location>
</feature>
<comment type="caution">
    <text evidence="2">The sequence shown here is derived from an EMBL/GenBank/DDBJ whole genome shotgun (WGS) entry which is preliminary data.</text>
</comment>
<evidence type="ECO:0000313" key="3">
    <source>
        <dbReference type="Proteomes" id="UP001485043"/>
    </source>
</evidence>
<proteinExistence type="predicted"/>